<keyword evidence="4" id="KW-1185">Reference proteome</keyword>
<dbReference type="AlphaFoldDB" id="E0VV56"/>
<evidence type="ECO:0000313" key="4">
    <source>
        <dbReference type="Proteomes" id="UP000009046"/>
    </source>
</evidence>
<dbReference type="EnsemblMetazoa" id="PHUM458750-RA">
    <property type="protein sequence ID" value="PHUM458750-PA"/>
    <property type="gene ID" value="PHUM458750"/>
</dbReference>
<organism>
    <name type="scientific">Pediculus humanus subsp. corporis</name>
    <name type="common">Body louse</name>
    <dbReference type="NCBI Taxonomy" id="121224"/>
    <lineage>
        <taxon>Eukaryota</taxon>
        <taxon>Metazoa</taxon>
        <taxon>Ecdysozoa</taxon>
        <taxon>Arthropoda</taxon>
        <taxon>Hexapoda</taxon>
        <taxon>Insecta</taxon>
        <taxon>Pterygota</taxon>
        <taxon>Neoptera</taxon>
        <taxon>Paraneoptera</taxon>
        <taxon>Psocodea</taxon>
        <taxon>Troctomorpha</taxon>
        <taxon>Phthiraptera</taxon>
        <taxon>Anoplura</taxon>
        <taxon>Pediculidae</taxon>
        <taxon>Pediculus</taxon>
    </lineage>
</organism>
<sequence>MCDSKNKDNLMKLLLSSGPSSSLGSHGTPTSSVESPLSDHGEDTCSMLNTYLNQINVAGQSVS</sequence>
<evidence type="ECO:0000256" key="1">
    <source>
        <dbReference type="SAM" id="MobiDB-lite"/>
    </source>
</evidence>
<dbReference type="InParanoid" id="E0VV56"/>
<reference evidence="2" key="1">
    <citation type="submission" date="2007-04" db="EMBL/GenBank/DDBJ databases">
        <title>Annotation of Pediculus humanus corporis strain USDA.</title>
        <authorList>
            <person name="Kirkness E."/>
            <person name="Hannick L."/>
            <person name="Hass B."/>
            <person name="Bruggner R."/>
            <person name="Lawson D."/>
            <person name="Bidwell S."/>
            <person name="Joardar V."/>
            <person name="Caler E."/>
            <person name="Walenz B."/>
            <person name="Inman J."/>
            <person name="Schobel S."/>
            <person name="Galinsky K."/>
            <person name="Amedeo P."/>
            <person name="Strausberg R."/>
        </authorList>
    </citation>
    <scope>NUCLEOTIDE SEQUENCE</scope>
    <source>
        <strain evidence="2">USDA</strain>
    </source>
</reference>
<proteinExistence type="predicted"/>
<dbReference type="KEGG" id="phu:Phum_PHUM458750"/>
<dbReference type="HOGENOM" id="CLU_2888450_0_0_1"/>
<dbReference type="VEuPathDB" id="VectorBase:PHUM458750"/>
<evidence type="ECO:0000313" key="2">
    <source>
        <dbReference type="EMBL" id="EEB17262.1"/>
    </source>
</evidence>
<reference evidence="3" key="3">
    <citation type="submission" date="2020-05" db="UniProtKB">
        <authorList>
            <consortium name="EnsemblMetazoa"/>
        </authorList>
    </citation>
    <scope>IDENTIFICATION</scope>
    <source>
        <strain evidence="3">USDA</strain>
    </source>
</reference>
<dbReference type="EMBL" id="DS235802">
    <property type="protein sequence ID" value="EEB17262.1"/>
    <property type="molecule type" value="Genomic_DNA"/>
</dbReference>
<reference evidence="2" key="2">
    <citation type="submission" date="2007-04" db="EMBL/GenBank/DDBJ databases">
        <title>The genome of the human body louse.</title>
        <authorList>
            <consortium name="The Human Body Louse Genome Consortium"/>
            <person name="Kirkness E."/>
            <person name="Walenz B."/>
            <person name="Hass B."/>
            <person name="Bruggner R."/>
            <person name="Strausberg R."/>
        </authorList>
    </citation>
    <scope>NUCLEOTIDE SEQUENCE</scope>
    <source>
        <strain evidence="2">USDA</strain>
    </source>
</reference>
<dbReference type="EMBL" id="AAZO01005576">
    <property type="status" value="NOT_ANNOTATED_CDS"/>
    <property type="molecule type" value="Genomic_DNA"/>
</dbReference>
<name>E0VV56_PEDHC</name>
<dbReference type="RefSeq" id="XP_002430000.1">
    <property type="nucleotide sequence ID" value="XM_002429955.1"/>
</dbReference>
<dbReference type="CTD" id="8230941"/>
<dbReference type="GeneID" id="8230941"/>
<dbReference type="Proteomes" id="UP000009046">
    <property type="component" value="Unassembled WGS sequence"/>
</dbReference>
<feature type="region of interest" description="Disordered" evidence="1">
    <location>
        <begin position="1"/>
        <end position="42"/>
    </location>
</feature>
<feature type="compositionally biased region" description="Basic and acidic residues" evidence="1">
    <location>
        <begin position="1"/>
        <end position="10"/>
    </location>
</feature>
<protein>
    <submittedName>
        <fullName evidence="2 3">Uncharacterized protein</fullName>
    </submittedName>
</protein>
<feature type="compositionally biased region" description="Low complexity" evidence="1">
    <location>
        <begin position="13"/>
        <end position="32"/>
    </location>
</feature>
<gene>
    <name evidence="3" type="primary">8230941</name>
    <name evidence="2" type="ORF">Phum_PHUM458750</name>
</gene>
<evidence type="ECO:0000313" key="3">
    <source>
        <dbReference type="EnsemblMetazoa" id="PHUM458750-PA"/>
    </source>
</evidence>
<accession>E0VV56</accession>